<dbReference type="InterPro" id="IPR018011">
    <property type="entry name" value="Carb_sulfotrans_8-10"/>
</dbReference>
<proteinExistence type="inferred from homology"/>
<dbReference type="Pfam" id="PF03567">
    <property type="entry name" value="Sulfotransfer_2"/>
    <property type="match status" value="1"/>
</dbReference>
<evidence type="ECO:0000256" key="8">
    <source>
        <dbReference type="ARBA" id="ARBA00023180"/>
    </source>
</evidence>
<dbReference type="OrthoDB" id="6117100at2759"/>
<keyword evidence="5" id="KW-1133">Transmembrane helix</keyword>
<organism evidence="10 11">
    <name type="scientific">Owenia fusiformis</name>
    <name type="common">Polychaete worm</name>
    <dbReference type="NCBI Taxonomy" id="6347"/>
    <lineage>
        <taxon>Eukaryota</taxon>
        <taxon>Metazoa</taxon>
        <taxon>Spiralia</taxon>
        <taxon>Lophotrochozoa</taxon>
        <taxon>Annelida</taxon>
        <taxon>Polychaeta</taxon>
        <taxon>Sedentaria</taxon>
        <taxon>Canalipalpata</taxon>
        <taxon>Sabellida</taxon>
        <taxon>Oweniida</taxon>
        <taxon>Oweniidae</taxon>
        <taxon>Owenia</taxon>
    </lineage>
</organism>
<dbReference type="EC" id="2.8.2.-" evidence="9"/>
<dbReference type="PANTHER" id="PTHR12137:SF54">
    <property type="entry name" value="CARBOHYDRATE SULFOTRANSFERASE"/>
    <property type="match status" value="1"/>
</dbReference>
<comment type="subcellular location">
    <subcellularLocation>
        <location evidence="1 9">Golgi apparatus membrane</location>
        <topology evidence="1 9">Single-pass type II membrane protein</topology>
    </subcellularLocation>
</comment>
<comment type="caution">
    <text evidence="10">The sequence shown here is derived from an EMBL/GenBank/DDBJ whole genome shotgun (WGS) entry which is preliminary data.</text>
</comment>
<dbReference type="GO" id="GO:0016051">
    <property type="term" value="P:carbohydrate biosynthetic process"/>
    <property type="evidence" value="ECO:0007669"/>
    <property type="project" value="InterPro"/>
</dbReference>
<keyword evidence="6 9" id="KW-0333">Golgi apparatus</keyword>
<keyword evidence="8 9" id="KW-0325">Glycoprotein</keyword>
<evidence type="ECO:0000256" key="1">
    <source>
        <dbReference type="ARBA" id="ARBA00004323"/>
    </source>
</evidence>
<dbReference type="AlphaFoldDB" id="A0A8J1UY55"/>
<dbReference type="InterPro" id="IPR005331">
    <property type="entry name" value="Sulfotransferase"/>
</dbReference>
<accession>A0A8J1UY55</accession>
<dbReference type="GO" id="GO:0008146">
    <property type="term" value="F:sulfotransferase activity"/>
    <property type="evidence" value="ECO:0007669"/>
    <property type="project" value="InterPro"/>
</dbReference>
<reference evidence="10" key="1">
    <citation type="submission" date="2022-03" db="EMBL/GenBank/DDBJ databases">
        <authorList>
            <person name="Martin C."/>
        </authorList>
    </citation>
    <scope>NUCLEOTIDE SEQUENCE</scope>
</reference>
<keyword evidence="3 9" id="KW-0808">Transferase</keyword>
<dbReference type="PANTHER" id="PTHR12137">
    <property type="entry name" value="CARBOHYDRATE SULFOTRANSFERASE"/>
    <property type="match status" value="1"/>
</dbReference>
<dbReference type="EMBL" id="CAIIXF020000012">
    <property type="protein sequence ID" value="CAH1800634.1"/>
    <property type="molecule type" value="Genomic_DNA"/>
</dbReference>
<dbReference type="Proteomes" id="UP000749559">
    <property type="component" value="Unassembled WGS sequence"/>
</dbReference>
<evidence type="ECO:0000256" key="2">
    <source>
        <dbReference type="ARBA" id="ARBA00006339"/>
    </source>
</evidence>
<gene>
    <name evidence="10" type="ORF">OFUS_LOCUS24493</name>
</gene>
<sequence>MFVRDPLRRLFSAYENKFVTINVPYWSGVGRHLVKTFRENPSNKSQACGYDVAFAEFLSFVISSFEKHFENVMDSHWKPFDVLCDPCLIKYDIVGKMETFHDDIQHVLRTIGAGDKIRLPTADTPSLELRRVTINREIEGSFSQFPKLKFCFSKNEFVVRIVQNFISHGYIEPLDANSIHDLLEIPHGPNIASNLTQLVFNRMDKSNQTNLLYLPLKTQKAEYANLPKDMLYRLKLVYQNDLVLFGYDY</sequence>
<protein>
    <recommendedName>
        <fullName evidence="9">Carbohydrate sulfotransferase</fullName>
        <ecNumber evidence="9">2.8.2.-</ecNumber>
    </recommendedName>
</protein>
<evidence type="ECO:0000313" key="10">
    <source>
        <dbReference type="EMBL" id="CAH1800634.1"/>
    </source>
</evidence>
<keyword evidence="9" id="KW-0119">Carbohydrate metabolism</keyword>
<evidence type="ECO:0000256" key="7">
    <source>
        <dbReference type="ARBA" id="ARBA00023136"/>
    </source>
</evidence>
<dbReference type="GO" id="GO:0000139">
    <property type="term" value="C:Golgi membrane"/>
    <property type="evidence" value="ECO:0007669"/>
    <property type="project" value="UniProtKB-SubCell"/>
</dbReference>
<keyword evidence="7" id="KW-0472">Membrane</keyword>
<keyword evidence="9" id="KW-0735">Signal-anchor</keyword>
<name>A0A8J1UY55_OWEFU</name>
<comment type="similarity">
    <text evidence="2 9">Belongs to the sulfotransferase 2 family.</text>
</comment>
<evidence type="ECO:0000256" key="9">
    <source>
        <dbReference type="RuleBase" id="RU364020"/>
    </source>
</evidence>
<evidence type="ECO:0000256" key="4">
    <source>
        <dbReference type="ARBA" id="ARBA00022692"/>
    </source>
</evidence>
<evidence type="ECO:0000256" key="3">
    <source>
        <dbReference type="ARBA" id="ARBA00022679"/>
    </source>
</evidence>
<keyword evidence="11" id="KW-1185">Reference proteome</keyword>
<keyword evidence="4" id="KW-0812">Transmembrane</keyword>
<evidence type="ECO:0000256" key="5">
    <source>
        <dbReference type="ARBA" id="ARBA00022989"/>
    </source>
</evidence>
<evidence type="ECO:0000313" key="11">
    <source>
        <dbReference type="Proteomes" id="UP000749559"/>
    </source>
</evidence>
<evidence type="ECO:0000256" key="6">
    <source>
        <dbReference type="ARBA" id="ARBA00023034"/>
    </source>
</evidence>